<feature type="chain" id="PRO_5020765647" description="DUF3833 domain-containing protein" evidence="1">
    <location>
        <begin position="24"/>
        <end position="182"/>
    </location>
</feature>
<dbReference type="EMBL" id="PDKK01000014">
    <property type="protein sequence ID" value="RXK02828.1"/>
    <property type="molecule type" value="Genomic_DNA"/>
</dbReference>
<protein>
    <recommendedName>
        <fullName evidence="4">DUF3833 domain-containing protein</fullName>
    </recommendedName>
</protein>
<evidence type="ECO:0008006" key="4">
    <source>
        <dbReference type="Google" id="ProtNLM"/>
    </source>
</evidence>
<keyword evidence="3" id="KW-1185">Reference proteome</keyword>
<dbReference type="PROSITE" id="PS51257">
    <property type="entry name" value="PROKAR_LIPOPROTEIN"/>
    <property type="match status" value="1"/>
</dbReference>
<dbReference type="AlphaFoldDB" id="A0A4Q1ALJ5"/>
<keyword evidence="1" id="KW-0732">Signal</keyword>
<accession>A0A4Q1ALJ5</accession>
<gene>
    <name evidence="2" type="ORF">CRV07_13150</name>
</gene>
<name>A0A4Q1ALJ5_9BACT</name>
<sequence>MKKILTVVASLLTILIFTGCSKMQIEDFNNTTPEFIPQEYFNGKLTAYGIVKDRSGKIIKSFKGDLVGSWDKNGIGTLDEKFVYSDGKKQTRVWKLVPTGDKTFDATAGDIVGTAKMIANGNTVMIDYVMRVPYNDSTIDISVKDWLHLQSDGVIINHSKMKKFGFTVGELVITIIKDFPRN</sequence>
<proteinExistence type="predicted"/>
<evidence type="ECO:0000313" key="3">
    <source>
        <dbReference type="Proteomes" id="UP000289758"/>
    </source>
</evidence>
<dbReference type="OrthoDB" id="5296954at2"/>
<feature type="signal peptide" evidence="1">
    <location>
        <begin position="1"/>
        <end position="23"/>
    </location>
</feature>
<evidence type="ECO:0000313" key="2">
    <source>
        <dbReference type="EMBL" id="RXK02828.1"/>
    </source>
</evidence>
<dbReference type="Proteomes" id="UP000289758">
    <property type="component" value="Unassembled WGS sequence"/>
</dbReference>
<dbReference type="Pfam" id="PF12915">
    <property type="entry name" value="DUF3833"/>
    <property type="match status" value="1"/>
</dbReference>
<comment type="caution">
    <text evidence="2">The sequence shown here is derived from an EMBL/GenBank/DDBJ whole genome shotgun (WGS) entry which is preliminary data.</text>
</comment>
<dbReference type="RefSeq" id="WP_129088091.1">
    <property type="nucleotide sequence ID" value="NZ_CP053836.1"/>
</dbReference>
<organism evidence="2 3">
    <name type="scientific">Halarcobacter ebronensis</name>
    <dbReference type="NCBI Taxonomy" id="1462615"/>
    <lineage>
        <taxon>Bacteria</taxon>
        <taxon>Pseudomonadati</taxon>
        <taxon>Campylobacterota</taxon>
        <taxon>Epsilonproteobacteria</taxon>
        <taxon>Campylobacterales</taxon>
        <taxon>Arcobacteraceae</taxon>
        <taxon>Halarcobacter</taxon>
    </lineage>
</organism>
<reference evidence="2 3" key="1">
    <citation type="submission" date="2017-10" db="EMBL/GenBank/DDBJ databases">
        <title>Genomics of the genus Arcobacter.</title>
        <authorList>
            <person name="Perez-Cataluna A."/>
            <person name="Figueras M.J."/>
        </authorList>
    </citation>
    <scope>NUCLEOTIDE SEQUENCE [LARGE SCALE GENOMIC DNA]</scope>
    <source>
        <strain evidence="2 3">CECT 8441</strain>
    </source>
</reference>
<evidence type="ECO:0000256" key="1">
    <source>
        <dbReference type="SAM" id="SignalP"/>
    </source>
</evidence>
<dbReference type="InterPro" id="IPR024409">
    <property type="entry name" value="DUF3833"/>
</dbReference>